<comment type="caution">
    <text evidence="4">The sequence shown here is derived from an EMBL/GenBank/DDBJ whole genome shotgun (WGS) entry which is preliminary data.</text>
</comment>
<dbReference type="AlphaFoldDB" id="A0A3L6ZKD4"/>
<protein>
    <recommendedName>
        <fullName evidence="3">DUF4097 domain-containing protein</fullName>
    </recommendedName>
</protein>
<name>A0A3L6ZKD4_9MICO</name>
<dbReference type="RefSeq" id="WP_121673908.1">
    <property type="nucleotide sequence ID" value="NZ_BMXM01000003.1"/>
</dbReference>
<keyword evidence="2" id="KW-0812">Transmembrane</keyword>
<feature type="domain" description="DUF4097" evidence="3">
    <location>
        <begin position="82"/>
        <end position="288"/>
    </location>
</feature>
<proteinExistence type="predicted"/>
<dbReference type="OrthoDB" id="5107115at2"/>
<feature type="transmembrane region" description="Helical" evidence="2">
    <location>
        <begin position="38"/>
        <end position="62"/>
    </location>
</feature>
<evidence type="ECO:0000256" key="2">
    <source>
        <dbReference type="SAM" id="Phobius"/>
    </source>
</evidence>
<evidence type="ECO:0000259" key="3">
    <source>
        <dbReference type="Pfam" id="PF13349"/>
    </source>
</evidence>
<dbReference type="Pfam" id="PF13349">
    <property type="entry name" value="DUF4097"/>
    <property type="match status" value="1"/>
</dbReference>
<keyword evidence="2" id="KW-0472">Membrane</keyword>
<reference evidence="4 5" key="1">
    <citation type="submission" date="2018-10" db="EMBL/GenBank/DDBJ databases">
        <authorList>
            <person name="Li J."/>
        </authorList>
    </citation>
    <scope>NUCLEOTIDE SEQUENCE [LARGE SCALE GENOMIC DNA]</scope>
    <source>
        <strain evidence="4 5">CCTCC AB209002</strain>
    </source>
</reference>
<organism evidence="4 5">
    <name type="scientific">Mycetocola manganoxydans</name>
    <dbReference type="NCBI Taxonomy" id="699879"/>
    <lineage>
        <taxon>Bacteria</taxon>
        <taxon>Bacillati</taxon>
        <taxon>Actinomycetota</taxon>
        <taxon>Actinomycetes</taxon>
        <taxon>Micrococcales</taxon>
        <taxon>Microbacteriaceae</taxon>
        <taxon>Mycetocola</taxon>
    </lineage>
</organism>
<sequence length="291" mass="31166">MTLPPQQPYQPSQPQQPLPPQQQNWPPTPPERRRRPGLMVFLFVGLPLIALALVIAVTLFAVNALNGEPVSENVDTDAGSSLFIDVPNASMDLGVSDDDEIHVSMRGMYSGTRPTLDVTTAGGETEIRGGCPSGWFVFNRCDVRIEVLLPAELDVVAGGENGAITAEALTGDLDLSTTNGRIEVDGSRGDLQLHSTNGRIELEDSRSARVEADTTNGSVSLSFESAPDEVIAFSTNGEIRIEVPDDDTEYAIEADTTNGNVDDQDVPSDRDATRSITAETTNGDVTITTVR</sequence>
<keyword evidence="2" id="KW-1133">Transmembrane helix</keyword>
<evidence type="ECO:0000313" key="5">
    <source>
        <dbReference type="Proteomes" id="UP000270299"/>
    </source>
</evidence>
<dbReference type="InterPro" id="IPR025164">
    <property type="entry name" value="Toastrack_DUF4097"/>
</dbReference>
<dbReference type="Proteomes" id="UP000270299">
    <property type="component" value="Unassembled WGS sequence"/>
</dbReference>
<keyword evidence="5" id="KW-1185">Reference proteome</keyword>
<feature type="region of interest" description="Disordered" evidence="1">
    <location>
        <begin position="1"/>
        <end position="32"/>
    </location>
</feature>
<evidence type="ECO:0000256" key="1">
    <source>
        <dbReference type="SAM" id="MobiDB-lite"/>
    </source>
</evidence>
<accession>A0A3L6ZKD4</accession>
<evidence type="ECO:0000313" key="4">
    <source>
        <dbReference type="EMBL" id="RLP68297.1"/>
    </source>
</evidence>
<gene>
    <name evidence="4" type="ORF">D9V29_13785</name>
</gene>
<dbReference type="EMBL" id="RCUV01000021">
    <property type="protein sequence ID" value="RLP68297.1"/>
    <property type="molecule type" value="Genomic_DNA"/>
</dbReference>